<dbReference type="EMBL" id="CAJOBQ010001540">
    <property type="protein sequence ID" value="CAF4495765.1"/>
    <property type="molecule type" value="Genomic_DNA"/>
</dbReference>
<name>A0A820V6T2_9BILA</name>
<dbReference type="Proteomes" id="UP000663862">
    <property type="component" value="Unassembled WGS sequence"/>
</dbReference>
<comment type="caution">
    <text evidence="1">The sequence shown here is derived from an EMBL/GenBank/DDBJ whole genome shotgun (WGS) entry which is preliminary data.</text>
</comment>
<gene>
    <name evidence="1" type="ORF">TSG867_LOCUS20676</name>
</gene>
<protein>
    <submittedName>
        <fullName evidence="1">Uncharacterized protein</fullName>
    </submittedName>
</protein>
<reference evidence="1" key="1">
    <citation type="submission" date="2021-02" db="EMBL/GenBank/DDBJ databases">
        <authorList>
            <person name="Nowell W R."/>
        </authorList>
    </citation>
    <scope>NUCLEOTIDE SEQUENCE</scope>
</reference>
<sequence>MHLINSETSNYNFLKCCVYDDGCHLVEFIRNHYGQYLEGTTASTSLLHPFHSQPTVSLAHAVDTEPVSQYEVSSFEMSNST</sequence>
<proteinExistence type="predicted"/>
<evidence type="ECO:0000313" key="2">
    <source>
        <dbReference type="Proteomes" id="UP000663862"/>
    </source>
</evidence>
<evidence type="ECO:0000313" key="1">
    <source>
        <dbReference type="EMBL" id="CAF4495765.1"/>
    </source>
</evidence>
<organism evidence="1 2">
    <name type="scientific">Rotaria socialis</name>
    <dbReference type="NCBI Taxonomy" id="392032"/>
    <lineage>
        <taxon>Eukaryota</taxon>
        <taxon>Metazoa</taxon>
        <taxon>Spiralia</taxon>
        <taxon>Gnathifera</taxon>
        <taxon>Rotifera</taxon>
        <taxon>Eurotatoria</taxon>
        <taxon>Bdelloidea</taxon>
        <taxon>Philodinida</taxon>
        <taxon>Philodinidae</taxon>
        <taxon>Rotaria</taxon>
    </lineage>
</organism>
<dbReference type="AlphaFoldDB" id="A0A820V6T2"/>
<accession>A0A820V6T2</accession>